<proteinExistence type="predicted"/>
<dbReference type="SUPFAM" id="SSF52540">
    <property type="entry name" value="P-loop containing nucleoside triphosphate hydrolases"/>
    <property type="match status" value="1"/>
</dbReference>
<dbReference type="GO" id="GO:0006260">
    <property type="term" value="P:DNA replication"/>
    <property type="evidence" value="ECO:0007669"/>
    <property type="project" value="TreeGrafter"/>
</dbReference>
<dbReference type="GO" id="GO:0005657">
    <property type="term" value="C:replication fork"/>
    <property type="evidence" value="ECO:0007669"/>
    <property type="project" value="TreeGrafter"/>
</dbReference>
<dbReference type="PANTHER" id="PTHR23274">
    <property type="entry name" value="DNA HELICASE-RELATED"/>
    <property type="match status" value="1"/>
</dbReference>
<evidence type="ECO:0000259" key="1">
    <source>
        <dbReference type="Pfam" id="PF21530"/>
    </source>
</evidence>
<feature type="domain" description="DNA helicase Pif1-like 2B" evidence="1">
    <location>
        <begin position="305"/>
        <end position="351"/>
    </location>
</feature>
<dbReference type="Proteomes" id="UP000242715">
    <property type="component" value="Unassembled WGS sequence"/>
</dbReference>
<sequence>MNSSTKKPTSQESASHYECDRSRNYGSIVHHESYSYHVDPTTLLTNNYMDQLTCIANEEEYDIPSNPDITVPLHCNSDLTQVMCTTNTEEFDIPPNPDYDLAWDCGVTYDLLTCTSVDGYTQYLNIGQPNCICQDCGAIMWYEERVKHGPKTNPRFSLCCSQGDIEILPYKRLPEPLHNLYHGRDKRSKYFIDNIRSFNSMFAFTSMGGNIDTSRNDGNAPPTFVLNGENYHHIASLLPHLLHNMNDPSFFRDRAILTPKNSIVDAVNDHILDLIPGDEKVYLSYDSPCSSSSNVDTPDDVHTPKFLNIIVTSGLPNHKLRLKVGVPVMLIKNMDQSSGMCNGTRLIITKLGRYVVEGKIISGSNIGDRVFIPRLSLIPTDKRLPFKFQRRQFPLSVSFAMTINKSKG</sequence>
<gene>
    <name evidence="2" type="ORF">TSUD_279490</name>
</gene>
<accession>A0A2Z6NBA4</accession>
<keyword evidence="3" id="KW-1185">Reference proteome</keyword>
<dbReference type="Pfam" id="PF21530">
    <property type="entry name" value="Pif1_2B_dom"/>
    <property type="match status" value="1"/>
</dbReference>
<reference evidence="3" key="1">
    <citation type="journal article" date="2017" name="Front. Plant Sci.">
        <title>Climate Clever Clovers: New Paradigm to Reduce the Environmental Footprint of Ruminants by Breeding Low Methanogenic Forages Utilizing Haplotype Variation.</title>
        <authorList>
            <person name="Kaur P."/>
            <person name="Appels R."/>
            <person name="Bayer P.E."/>
            <person name="Keeble-Gagnere G."/>
            <person name="Wang J."/>
            <person name="Hirakawa H."/>
            <person name="Shirasawa K."/>
            <person name="Vercoe P."/>
            <person name="Stefanova K."/>
            <person name="Durmic Z."/>
            <person name="Nichols P."/>
            <person name="Revell C."/>
            <person name="Isobe S.N."/>
            <person name="Edwards D."/>
            <person name="Erskine W."/>
        </authorList>
    </citation>
    <scope>NUCLEOTIDE SEQUENCE [LARGE SCALE GENOMIC DNA]</scope>
    <source>
        <strain evidence="3">cv. Daliak</strain>
    </source>
</reference>
<dbReference type="OrthoDB" id="1930718at2759"/>
<dbReference type="AlphaFoldDB" id="A0A2Z6NBA4"/>
<evidence type="ECO:0000313" key="2">
    <source>
        <dbReference type="EMBL" id="GAU33275.1"/>
    </source>
</evidence>
<evidence type="ECO:0000313" key="3">
    <source>
        <dbReference type="Proteomes" id="UP000242715"/>
    </source>
</evidence>
<dbReference type="PANTHER" id="PTHR23274:SF33">
    <property type="entry name" value="ANIMAL RPA1 DOMAIN PROTEIN"/>
    <property type="match status" value="1"/>
</dbReference>
<dbReference type="InterPro" id="IPR049163">
    <property type="entry name" value="Pif1-like_2B_dom"/>
</dbReference>
<name>A0A2Z6NBA4_TRISU</name>
<dbReference type="InterPro" id="IPR027417">
    <property type="entry name" value="P-loop_NTPase"/>
</dbReference>
<protein>
    <recommendedName>
        <fullName evidence="1">DNA helicase Pif1-like 2B domain-containing protein</fullName>
    </recommendedName>
</protein>
<dbReference type="EMBL" id="DF973521">
    <property type="protein sequence ID" value="GAU33275.1"/>
    <property type="molecule type" value="Genomic_DNA"/>
</dbReference>
<organism evidence="2 3">
    <name type="scientific">Trifolium subterraneum</name>
    <name type="common">Subterranean clover</name>
    <dbReference type="NCBI Taxonomy" id="3900"/>
    <lineage>
        <taxon>Eukaryota</taxon>
        <taxon>Viridiplantae</taxon>
        <taxon>Streptophyta</taxon>
        <taxon>Embryophyta</taxon>
        <taxon>Tracheophyta</taxon>
        <taxon>Spermatophyta</taxon>
        <taxon>Magnoliopsida</taxon>
        <taxon>eudicotyledons</taxon>
        <taxon>Gunneridae</taxon>
        <taxon>Pentapetalae</taxon>
        <taxon>rosids</taxon>
        <taxon>fabids</taxon>
        <taxon>Fabales</taxon>
        <taxon>Fabaceae</taxon>
        <taxon>Papilionoideae</taxon>
        <taxon>50 kb inversion clade</taxon>
        <taxon>NPAAA clade</taxon>
        <taxon>Hologalegina</taxon>
        <taxon>IRL clade</taxon>
        <taxon>Trifolieae</taxon>
        <taxon>Trifolium</taxon>
    </lineage>
</organism>